<evidence type="ECO:0000256" key="1">
    <source>
        <dbReference type="SAM" id="SignalP"/>
    </source>
</evidence>
<dbReference type="EMBL" id="PVEP01000002">
    <property type="protein sequence ID" value="PQV57438.1"/>
    <property type="molecule type" value="Genomic_DNA"/>
</dbReference>
<name>A0A2S8S9N7_9RHOB</name>
<gene>
    <name evidence="2" type="ORF">LX70_01242</name>
</gene>
<reference evidence="2 3" key="1">
    <citation type="submission" date="2018-02" db="EMBL/GenBank/DDBJ databases">
        <title>Genomic Encyclopedia of Archaeal and Bacterial Type Strains, Phase II (KMG-II): from individual species to whole genera.</title>
        <authorList>
            <person name="Goeker M."/>
        </authorList>
    </citation>
    <scope>NUCLEOTIDE SEQUENCE [LARGE SCALE GENOMIC DNA]</scope>
    <source>
        <strain evidence="2 3">DSM 18921</strain>
    </source>
</reference>
<comment type="caution">
    <text evidence="2">The sequence shown here is derived from an EMBL/GenBank/DDBJ whole genome shotgun (WGS) entry which is preliminary data.</text>
</comment>
<dbReference type="OrthoDB" id="7691501at2"/>
<feature type="signal peptide" evidence="1">
    <location>
        <begin position="1"/>
        <end position="15"/>
    </location>
</feature>
<sequence length="98" mass="10349">MRAVLTLAGILPALAACGPVSVEQAERACAERARTAASPIRLSEAAFGSDGMHAAVDIDVNTDTLSGRDPSALYNACVLRRSGQPPRQPLYTRPDWKG</sequence>
<dbReference type="PROSITE" id="PS51257">
    <property type="entry name" value="PROKAR_LIPOPROTEIN"/>
    <property type="match status" value="1"/>
</dbReference>
<keyword evidence="3" id="KW-1185">Reference proteome</keyword>
<evidence type="ECO:0008006" key="4">
    <source>
        <dbReference type="Google" id="ProtNLM"/>
    </source>
</evidence>
<dbReference type="Proteomes" id="UP000238338">
    <property type="component" value="Unassembled WGS sequence"/>
</dbReference>
<evidence type="ECO:0000313" key="3">
    <source>
        <dbReference type="Proteomes" id="UP000238338"/>
    </source>
</evidence>
<dbReference type="AlphaFoldDB" id="A0A2S8S9N7"/>
<feature type="chain" id="PRO_5015518814" description="Lipoprotein" evidence="1">
    <location>
        <begin position="16"/>
        <end position="98"/>
    </location>
</feature>
<proteinExistence type="predicted"/>
<evidence type="ECO:0000313" key="2">
    <source>
        <dbReference type="EMBL" id="PQV57438.1"/>
    </source>
</evidence>
<keyword evidence="1" id="KW-0732">Signal</keyword>
<organism evidence="2 3">
    <name type="scientific">Albidovulum denitrificans</name>
    <dbReference type="NCBI Taxonomy" id="404881"/>
    <lineage>
        <taxon>Bacteria</taxon>
        <taxon>Pseudomonadati</taxon>
        <taxon>Pseudomonadota</taxon>
        <taxon>Alphaproteobacteria</taxon>
        <taxon>Rhodobacterales</taxon>
        <taxon>Paracoccaceae</taxon>
        <taxon>Albidovulum</taxon>
    </lineage>
</organism>
<dbReference type="RefSeq" id="WP_105513694.1">
    <property type="nucleotide sequence ID" value="NZ_PVEP01000002.1"/>
</dbReference>
<accession>A0A2S8S9N7</accession>
<protein>
    <recommendedName>
        <fullName evidence="4">Lipoprotein</fullName>
    </recommendedName>
</protein>